<keyword evidence="2" id="KW-1185">Reference proteome</keyword>
<dbReference type="AlphaFoldDB" id="A0A8S3QXN4"/>
<dbReference type="EMBL" id="CAJPWZ010000853">
    <property type="protein sequence ID" value="CAG2201533.1"/>
    <property type="molecule type" value="Genomic_DNA"/>
</dbReference>
<gene>
    <name evidence="1" type="ORF">MEDL_16139</name>
</gene>
<proteinExistence type="predicted"/>
<organism evidence="1 2">
    <name type="scientific">Mytilus edulis</name>
    <name type="common">Blue mussel</name>
    <dbReference type="NCBI Taxonomy" id="6550"/>
    <lineage>
        <taxon>Eukaryota</taxon>
        <taxon>Metazoa</taxon>
        <taxon>Spiralia</taxon>
        <taxon>Lophotrochozoa</taxon>
        <taxon>Mollusca</taxon>
        <taxon>Bivalvia</taxon>
        <taxon>Autobranchia</taxon>
        <taxon>Pteriomorphia</taxon>
        <taxon>Mytilida</taxon>
        <taxon>Mytiloidea</taxon>
        <taxon>Mytilidae</taxon>
        <taxon>Mytilinae</taxon>
        <taxon>Mytilus</taxon>
    </lineage>
</organism>
<accession>A0A8S3QXN4</accession>
<evidence type="ECO:0000313" key="2">
    <source>
        <dbReference type="Proteomes" id="UP000683360"/>
    </source>
</evidence>
<protein>
    <submittedName>
        <fullName evidence="1">Uncharacterized protein</fullName>
    </submittedName>
</protein>
<reference evidence="1" key="1">
    <citation type="submission" date="2021-03" db="EMBL/GenBank/DDBJ databases">
        <authorList>
            <person name="Bekaert M."/>
        </authorList>
    </citation>
    <scope>NUCLEOTIDE SEQUENCE</scope>
</reference>
<dbReference type="OrthoDB" id="6046937at2759"/>
<evidence type="ECO:0000313" key="1">
    <source>
        <dbReference type="EMBL" id="CAG2201533.1"/>
    </source>
</evidence>
<name>A0A8S3QXN4_MYTED</name>
<comment type="caution">
    <text evidence="1">The sequence shown here is derived from an EMBL/GenBank/DDBJ whole genome shotgun (WGS) entry which is preliminary data.</text>
</comment>
<dbReference type="Proteomes" id="UP000683360">
    <property type="component" value="Unassembled WGS sequence"/>
</dbReference>
<sequence>MVWNESLLPLMAPTTMCVVGPTQSGKTMYTNKLIENANVMFTESRREYCAYSEDQPVFKEMRGENQDVTYHEGLPDKKTIEEFTHDMKHTLIIIDDLMSKLVQSDDLLQLFTVTSHHRMASCCFISQNLFWAGKHARSISLNCANFVLFRNPRDMRQFSSFASQIQPGKTKYFSDSFRKPSKNPSTIFCAMAKELILISKRQFEEMSKDSTNNADNDPKIEECVQSEASAAAEWGKVDIQS</sequence>